<comment type="cofactor">
    <cofactor evidence="1">
        <name>a divalent metal cation</name>
        <dbReference type="ChEBI" id="CHEBI:60240"/>
    </cofactor>
</comment>
<dbReference type="PANTHER" id="PTHR23080">
    <property type="entry name" value="THAP DOMAIN PROTEIN"/>
    <property type="match status" value="1"/>
</dbReference>
<dbReference type="InterPro" id="IPR027806">
    <property type="entry name" value="HARBI1_dom"/>
</dbReference>
<keyword evidence="4" id="KW-0862">Zinc</keyword>
<feature type="region of interest" description="Disordered" evidence="7">
    <location>
        <begin position="115"/>
        <end position="181"/>
    </location>
</feature>
<evidence type="ECO:0000256" key="5">
    <source>
        <dbReference type="ARBA" id="ARBA00023125"/>
    </source>
</evidence>
<dbReference type="SUPFAM" id="SSF57716">
    <property type="entry name" value="Glucocorticoid receptor-like (DNA-binding domain)"/>
    <property type="match status" value="1"/>
</dbReference>
<proteinExistence type="predicted"/>
<evidence type="ECO:0000256" key="2">
    <source>
        <dbReference type="ARBA" id="ARBA00022723"/>
    </source>
</evidence>
<protein>
    <recommendedName>
        <fullName evidence="8">THAP-type domain-containing protein</fullName>
    </recommendedName>
</protein>
<dbReference type="InterPro" id="IPR006612">
    <property type="entry name" value="THAP_Znf"/>
</dbReference>
<evidence type="ECO:0000259" key="8">
    <source>
        <dbReference type="PROSITE" id="PS50950"/>
    </source>
</evidence>
<dbReference type="EMBL" id="CP111019">
    <property type="protein sequence ID" value="WAR12098.1"/>
    <property type="molecule type" value="Genomic_DNA"/>
</dbReference>
<evidence type="ECO:0000256" key="3">
    <source>
        <dbReference type="ARBA" id="ARBA00022771"/>
    </source>
</evidence>
<accession>A0ABY7EU95</accession>
<gene>
    <name evidence="9" type="ORF">MAR_026278</name>
</gene>
<sequence>MFIGTLRKPAMIMGNNMQETKNNSLTRRSGGRQCVVVDCSNNQKKLYDWENSPCQFHNDVNGKDCPCLVPFKFHCIPASGENRLQWLKSINRKGFDPPIKSVVCSKHFIDGRPTKQNPIPVLEMGYRPVTPKTPGRRPLKRLRLESNENSSPRQSQPQPDPLSTPVKRPSPKVGCPPDEMLTATPITDADEAFTDCQQCLSICCQKYPQHCHNANKPKLVDSSTQTIDLVAHDHTYWYSLKTKTVSTQHSSAVFGFENIQTDSDSRFYTGLSLSVFMTLISTLSTYGKGFPYRMSVPNQILSVLLRLRLALTFEDIGRRFGVSHQLMSNVFKSWINVMSQHLSHCVVWLPRDTIRRTLPNSFKTSFPKTTCIIDCSEIFIQRPFSLKARAQTWSTYKSNNTAKFLIAIAPSGFIMYISPLYGGRASDNFITKNCGCLDYLLPGDEVMADRGFTIGEDMCSRRVKLNIPAFMKGRSQLSEQETIDSRRIAAERIHVERAIMRMKSFRLLNTKYSIKTLHNADKTVRVVAALCNMRDSLIRDDVVD</sequence>
<keyword evidence="5 6" id="KW-0238">DNA-binding</keyword>
<name>A0ABY7EU95_MYAAR</name>
<keyword evidence="10" id="KW-1185">Reference proteome</keyword>
<dbReference type="Pfam" id="PF13613">
    <property type="entry name" value="HTH_Tnp_4"/>
    <property type="match status" value="1"/>
</dbReference>
<evidence type="ECO:0000256" key="6">
    <source>
        <dbReference type="PROSITE-ProRule" id="PRU00309"/>
    </source>
</evidence>
<dbReference type="PANTHER" id="PTHR23080:SF143">
    <property type="entry name" value="SI:DKEY-56D12.4"/>
    <property type="match status" value="1"/>
</dbReference>
<dbReference type="Pfam" id="PF13359">
    <property type="entry name" value="DDE_Tnp_4"/>
    <property type="match status" value="1"/>
</dbReference>
<evidence type="ECO:0000313" key="10">
    <source>
        <dbReference type="Proteomes" id="UP001164746"/>
    </source>
</evidence>
<keyword evidence="3 6" id="KW-0863">Zinc-finger</keyword>
<evidence type="ECO:0000256" key="4">
    <source>
        <dbReference type="ARBA" id="ARBA00022833"/>
    </source>
</evidence>
<organism evidence="9 10">
    <name type="scientific">Mya arenaria</name>
    <name type="common">Soft-shell clam</name>
    <dbReference type="NCBI Taxonomy" id="6604"/>
    <lineage>
        <taxon>Eukaryota</taxon>
        <taxon>Metazoa</taxon>
        <taxon>Spiralia</taxon>
        <taxon>Lophotrochozoa</taxon>
        <taxon>Mollusca</taxon>
        <taxon>Bivalvia</taxon>
        <taxon>Autobranchia</taxon>
        <taxon>Heteroconchia</taxon>
        <taxon>Euheterodonta</taxon>
        <taxon>Imparidentia</taxon>
        <taxon>Neoheterodontei</taxon>
        <taxon>Myida</taxon>
        <taxon>Myoidea</taxon>
        <taxon>Myidae</taxon>
        <taxon>Mya</taxon>
    </lineage>
</organism>
<evidence type="ECO:0000313" key="9">
    <source>
        <dbReference type="EMBL" id="WAR12098.1"/>
    </source>
</evidence>
<evidence type="ECO:0000256" key="1">
    <source>
        <dbReference type="ARBA" id="ARBA00001968"/>
    </source>
</evidence>
<dbReference type="InterPro" id="IPR027805">
    <property type="entry name" value="Transposase_HTH_dom"/>
</dbReference>
<evidence type="ECO:0000256" key="7">
    <source>
        <dbReference type="SAM" id="MobiDB-lite"/>
    </source>
</evidence>
<feature type="domain" description="THAP-type" evidence="8">
    <location>
        <begin position="30"/>
        <end position="123"/>
    </location>
</feature>
<dbReference type="PROSITE" id="PS50950">
    <property type="entry name" value="ZF_THAP"/>
    <property type="match status" value="1"/>
</dbReference>
<reference evidence="9" key="1">
    <citation type="submission" date="2022-11" db="EMBL/GenBank/DDBJ databases">
        <title>Centuries of genome instability and evolution in soft-shell clam transmissible cancer (bioRxiv).</title>
        <authorList>
            <person name="Hart S.F.M."/>
            <person name="Yonemitsu M.A."/>
            <person name="Giersch R.M."/>
            <person name="Beal B.F."/>
            <person name="Arriagada G."/>
            <person name="Davis B.W."/>
            <person name="Ostrander E.A."/>
            <person name="Goff S.P."/>
            <person name="Metzger M.J."/>
        </authorList>
    </citation>
    <scope>NUCLEOTIDE SEQUENCE</scope>
    <source>
        <strain evidence="9">MELC-2E11</strain>
        <tissue evidence="9">Siphon/mantle</tissue>
    </source>
</reference>
<dbReference type="Pfam" id="PF05485">
    <property type="entry name" value="THAP"/>
    <property type="match status" value="1"/>
</dbReference>
<keyword evidence="2" id="KW-0479">Metal-binding</keyword>
<dbReference type="Proteomes" id="UP001164746">
    <property type="component" value="Chromosome 8"/>
</dbReference>